<dbReference type="InterPro" id="IPR028942">
    <property type="entry name" value="WHIM1_dom"/>
</dbReference>
<dbReference type="Proteomes" id="UP001476798">
    <property type="component" value="Unassembled WGS sequence"/>
</dbReference>
<feature type="chain" id="PRO_5046474528" evidence="3">
    <location>
        <begin position="23"/>
        <end position="180"/>
    </location>
</feature>
<evidence type="ECO:0000256" key="2">
    <source>
        <dbReference type="ARBA" id="ARBA00023242"/>
    </source>
</evidence>
<gene>
    <name evidence="5" type="primary">BAZ1A</name>
    <name evidence="5" type="ORF">GOODEAATRI_025680</name>
</gene>
<organism evidence="5 6">
    <name type="scientific">Goodea atripinnis</name>
    <dbReference type="NCBI Taxonomy" id="208336"/>
    <lineage>
        <taxon>Eukaryota</taxon>
        <taxon>Metazoa</taxon>
        <taxon>Chordata</taxon>
        <taxon>Craniata</taxon>
        <taxon>Vertebrata</taxon>
        <taxon>Euteleostomi</taxon>
        <taxon>Actinopterygii</taxon>
        <taxon>Neopterygii</taxon>
        <taxon>Teleostei</taxon>
        <taxon>Neoteleostei</taxon>
        <taxon>Acanthomorphata</taxon>
        <taxon>Ovalentaria</taxon>
        <taxon>Atherinomorphae</taxon>
        <taxon>Cyprinodontiformes</taxon>
        <taxon>Goodeidae</taxon>
        <taxon>Goodea</taxon>
    </lineage>
</organism>
<dbReference type="Pfam" id="PF15612">
    <property type="entry name" value="WHIM1"/>
    <property type="match status" value="1"/>
</dbReference>
<proteinExistence type="predicted"/>
<keyword evidence="2" id="KW-0539">Nucleus</keyword>
<evidence type="ECO:0000313" key="5">
    <source>
        <dbReference type="EMBL" id="MEQ2186146.1"/>
    </source>
</evidence>
<keyword evidence="6" id="KW-1185">Reference proteome</keyword>
<keyword evidence="3" id="KW-0732">Signal</keyword>
<evidence type="ECO:0000259" key="4">
    <source>
        <dbReference type="Pfam" id="PF15612"/>
    </source>
</evidence>
<evidence type="ECO:0000256" key="3">
    <source>
        <dbReference type="SAM" id="SignalP"/>
    </source>
</evidence>
<comment type="caution">
    <text evidence="5">The sequence shown here is derived from an EMBL/GenBank/DDBJ whole genome shotgun (WGS) entry which is preliminary data.</text>
</comment>
<name>A0ABV0PRL1_9TELE</name>
<sequence>MWLYTGTILLFLCVLPADLWEALDDDSDPTQSALTAVASLAAAWPQLHQGSGLKQLDLDSCTLSEILRLYILASGADCNHSNAKFRYQKQGGFTVMDDPCVELRVSDPALLKRLSCTPVYDLSPGEKLKILQALLGKLLTLASCRDLIEDCVDEQKAARQELREIRAEQHRRKREEIALR</sequence>
<reference evidence="5 6" key="1">
    <citation type="submission" date="2021-06" db="EMBL/GenBank/DDBJ databases">
        <authorList>
            <person name="Palmer J.M."/>
        </authorList>
    </citation>
    <scope>NUCLEOTIDE SEQUENCE [LARGE SCALE GENOMIC DNA]</scope>
    <source>
        <strain evidence="5 6">GA_2019</strain>
        <tissue evidence="5">Muscle</tissue>
    </source>
</reference>
<comment type="subcellular location">
    <subcellularLocation>
        <location evidence="1">Nucleus</location>
    </subcellularLocation>
</comment>
<feature type="domain" description="WHIM1" evidence="4">
    <location>
        <begin position="105"/>
        <end position="149"/>
    </location>
</feature>
<dbReference type="PANTHER" id="PTHR46510:SF1">
    <property type="entry name" value="BROMODOMAIN ADJACENT TO ZINC FINGER DOMAIN PROTEIN 1A"/>
    <property type="match status" value="1"/>
</dbReference>
<dbReference type="EMBL" id="JAHRIO010083019">
    <property type="protein sequence ID" value="MEQ2186146.1"/>
    <property type="molecule type" value="Genomic_DNA"/>
</dbReference>
<protein>
    <submittedName>
        <fullName evidence="5">Bromodomain adjacent to zinc finger domain protein 1A</fullName>
    </submittedName>
</protein>
<dbReference type="PANTHER" id="PTHR46510">
    <property type="entry name" value="BROMODOMAIN ADJACENT TO ZINC FINGER DOMAIN PROTEIN 1A"/>
    <property type="match status" value="1"/>
</dbReference>
<evidence type="ECO:0000256" key="1">
    <source>
        <dbReference type="ARBA" id="ARBA00004123"/>
    </source>
</evidence>
<dbReference type="InterPro" id="IPR047171">
    <property type="entry name" value="BAZ1A"/>
</dbReference>
<feature type="signal peptide" evidence="3">
    <location>
        <begin position="1"/>
        <end position="22"/>
    </location>
</feature>
<evidence type="ECO:0000313" key="6">
    <source>
        <dbReference type="Proteomes" id="UP001476798"/>
    </source>
</evidence>
<accession>A0ABV0PRL1</accession>